<accession>W6THC7</accession>
<gene>
    <name evidence="2" type="ORF">P618_200513</name>
</gene>
<sequence length="41" mass="4866">MSVSDARYWLRRVVIKKSSPMCKTSKEKRNTYQEDLKDISS</sequence>
<organism evidence="2 3">
    <name type="scientific">Holospora obtusa F1</name>
    <dbReference type="NCBI Taxonomy" id="1399147"/>
    <lineage>
        <taxon>Bacteria</taxon>
        <taxon>Pseudomonadati</taxon>
        <taxon>Pseudomonadota</taxon>
        <taxon>Alphaproteobacteria</taxon>
        <taxon>Holosporales</taxon>
        <taxon>Holosporaceae</taxon>
        <taxon>Holospora</taxon>
    </lineage>
</organism>
<feature type="compositionally biased region" description="Basic and acidic residues" evidence="1">
    <location>
        <begin position="24"/>
        <end position="41"/>
    </location>
</feature>
<feature type="region of interest" description="Disordered" evidence="1">
    <location>
        <begin position="21"/>
        <end position="41"/>
    </location>
</feature>
<name>W6THC7_HOLOB</name>
<dbReference type="AlphaFoldDB" id="W6THC7"/>
<protein>
    <submittedName>
        <fullName evidence="2">Uncharacterized protein</fullName>
    </submittedName>
</protein>
<keyword evidence="3" id="KW-1185">Reference proteome</keyword>
<reference evidence="2 3" key="1">
    <citation type="journal article" date="2014" name="FEMS Microbiol. Lett.">
        <title>Draft genome sequences of three Holospora species (Holospora obtusa, Holospora undulata, and Holospora elegans), endonuclear symbiotic bacteria of the ciliate Paramecium caudatum.</title>
        <authorList>
            <person name="Dohra H."/>
            <person name="Tanaka K."/>
            <person name="Suzuki T."/>
            <person name="Fujishima M."/>
            <person name="Suzuki H."/>
        </authorList>
    </citation>
    <scope>NUCLEOTIDE SEQUENCE [LARGE SCALE GENOMIC DNA]</scope>
    <source>
        <strain evidence="2 3">F1</strain>
    </source>
</reference>
<dbReference type="EMBL" id="AWTR02000053">
    <property type="protein sequence ID" value="ETZ07305.1"/>
    <property type="molecule type" value="Genomic_DNA"/>
</dbReference>
<evidence type="ECO:0000256" key="1">
    <source>
        <dbReference type="SAM" id="MobiDB-lite"/>
    </source>
</evidence>
<comment type="caution">
    <text evidence="2">The sequence shown here is derived from an EMBL/GenBank/DDBJ whole genome shotgun (WGS) entry which is preliminary data.</text>
</comment>
<proteinExistence type="predicted"/>
<evidence type="ECO:0000313" key="3">
    <source>
        <dbReference type="Proteomes" id="UP000019112"/>
    </source>
</evidence>
<dbReference type="Proteomes" id="UP000019112">
    <property type="component" value="Unassembled WGS sequence"/>
</dbReference>
<evidence type="ECO:0000313" key="2">
    <source>
        <dbReference type="EMBL" id="ETZ07305.1"/>
    </source>
</evidence>